<feature type="chain" id="PRO_5001942077" evidence="1">
    <location>
        <begin position="20"/>
        <end position="160"/>
    </location>
</feature>
<keyword evidence="1" id="KW-0732">Signal</keyword>
<dbReference type="HOGENOM" id="CLU_1650022_0_0_6"/>
<sequence length="160" mass="17929">MHRVVFTFFMSLAVNNLWANIYSYSASPLATALIIGNKANGTAYLFCRAKLFNSIHPGKTWAGYNRCLVPYNGKEYAVSEFTIPNQLEFGHVNWTHTGGQAHTALITGQDITGKSLYLCRSFFRGGVEPGKTWDGYNHCNITFSGHEVISHDYRVLTKLN</sequence>
<dbReference type="RefSeq" id="WP_045094600.1">
    <property type="nucleotide sequence ID" value="NZ_LN614827.1"/>
</dbReference>
<dbReference type="AlphaFoldDB" id="A0A098G2R9"/>
<dbReference type="PANTHER" id="PTHR31649">
    <property type="entry name" value="AGAP009604-PA"/>
    <property type="match status" value="1"/>
</dbReference>
<feature type="signal peptide" evidence="1">
    <location>
        <begin position="1"/>
        <end position="19"/>
    </location>
</feature>
<protein>
    <submittedName>
        <fullName evidence="2">Uncharacterized protein</fullName>
    </submittedName>
</protein>
<dbReference type="EMBL" id="LN614827">
    <property type="protein sequence ID" value="CEG55785.1"/>
    <property type="molecule type" value="Genomic_DNA"/>
</dbReference>
<evidence type="ECO:0000313" key="2">
    <source>
        <dbReference type="EMBL" id="CEG55785.1"/>
    </source>
</evidence>
<dbReference type="PANTHER" id="PTHR31649:SF1">
    <property type="entry name" value="FARNESOIC ACID O-METHYL TRANSFERASE DOMAIN-CONTAINING PROTEIN"/>
    <property type="match status" value="1"/>
</dbReference>
<dbReference type="InterPro" id="IPR006616">
    <property type="entry name" value="DM9_repeat"/>
</dbReference>
<dbReference type="KEGG" id="lfa:LFA_0312"/>
<accession>A0A098G2R9</accession>
<gene>
    <name evidence="2" type="ORF">LFA_0312</name>
</gene>
<reference evidence="3" key="1">
    <citation type="submission" date="2014-09" db="EMBL/GenBank/DDBJ databases">
        <authorList>
            <person name="Gomez-Valero L."/>
        </authorList>
    </citation>
    <scope>NUCLEOTIDE SEQUENCE [LARGE SCALE GENOMIC DNA]</scope>
    <source>
        <strain evidence="3">ATCC700992</strain>
    </source>
</reference>
<dbReference type="Pfam" id="PF11901">
    <property type="entry name" value="DM9"/>
    <property type="match status" value="1"/>
</dbReference>
<name>A0A098G2R9_9GAMM</name>
<evidence type="ECO:0000256" key="1">
    <source>
        <dbReference type="SAM" id="SignalP"/>
    </source>
</evidence>
<proteinExistence type="predicted"/>
<dbReference type="Proteomes" id="UP000032430">
    <property type="component" value="Chromosome I"/>
</dbReference>
<organism evidence="2 3">
    <name type="scientific">Legionella fallonii LLAP-10</name>
    <dbReference type="NCBI Taxonomy" id="1212491"/>
    <lineage>
        <taxon>Bacteria</taxon>
        <taxon>Pseudomonadati</taxon>
        <taxon>Pseudomonadota</taxon>
        <taxon>Gammaproteobacteria</taxon>
        <taxon>Legionellales</taxon>
        <taxon>Legionellaceae</taxon>
        <taxon>Legionella</taxon>
    </lineage>
</organism>
<dbReference type="OrthoDB" id="5635115at2"/>
<evidence type="ECO:0000313" key="3">
    <source>
        <dbReference type="Proteomes" id="UP000032430"/>
    </source>
</evidence>
<keyword evidence="3" id="KW-1185">Reference proteome</keyword>